<feature type="coiled-coil region" evidence="8">
    <location>
        <begin position="145"/>
        <end position="196"/>
    </location>
</feature>
<keyword evidence="5" id="KW-0812">Transmembrane</keyword>
<keyword evidence="11" id="KW-1185">Reference proteome</keyword>
<dbReference type="InterPro" id="IPR010130">
    <property type="entry name" value="T1SS_OMP_TolC"/>
</dbReference>
<evidence type="ECO:0000256" key="9">
    <source>
        <dbReference type="SAM" id="SignalP"/>
    </source>
</evidence>
<name>A0ABV0HK06_9ENTR</name>
<dbReference type="Gene3D" id="1.20.1600.10">
    <property type="entry name" value="Outer membrane efflux proteins (OEP)"/>
    <property type="match status" value="1"/>
</dbReference>
<dbReference type="NCBIfam" id="TIGR01844">
    <property type="entry name" value="type_I_sec_TolC"/>
    <property type="match status" value="1"/>
</dbReference>
<dbReference type="PANTHER" id="PTHR30026:SF20">
    <property type="entry name" value="OUTER MEMBRANE PROTEIN TOLC"/>
    <property type="match status" value="1"/>
</dbReference>
<keyword evidence="7" id="KW-0998">Cell outer membrane</keyword>
<dbReference type="EMBL" id="JAYMYY010000001">
    <property type="protein sequence ID" value="MEO3989899.1"/>
    <property type="molecule type" value="Genomic_DNA"/>
</dbReference>
<evidence type="ECO:0000313" key="11">
    <source>
        <dbReference type="Proteomes" id="UP001444146"/>
    </source>
</evidence>
<dbReference type="InterPro" id="IPR003423">
    <property type="entry name" value="OMP_efflux"/>
</dbReference>
<evidence type="ECO:0000256" key="4">
    <source>
        <dbReference type="ARBA" id="ARBA00022452"/>
    </source>
</evidence>
<dbReference type="Pfam" id="PF02321">
    <property type="entry name" value="OEP"/>
    <property type="match status" value="2"/>
</dbReference>
<keyword evidence="8" id="KW-0175">Coiled coil</keyword>
<protein>
    <submittedName>
        <fullName evidence="10">TolC family outer membrane protein</fullName>
    </submittedName>
</protein>
<feature type="chain" id="PRO_5046828318" evidence="9">
    <location>
        <begin position="23"/>
        <end position="439"/>
    </location>
</feature>
<dbReference type="SUPFAM" id="SSF56954">
    <property type="entry name" value="Outer membrane efflux proteins (OEP)"/>
    <property type="match status" value="1"/>
</dbReference>
<dbReference type="Proteomes" id="UP001444146">
    <property type="component" value="Unassembled WGS sequence"/>
</dbReference>
<comment type="caution">
    <text evidence="10">The sequence shown here is derived from an EMBL/GenBank/DDBJ whole genome shotgun (WGS) entry which is preliminary data.</text>
</comment>
<comment type="subcellular location">
    <subcellularLocation>
        <location evidence="1">Cell outer membrane</location>
    </subcellularLocation>
</comment>
<comment type="similarity">
    <text evidence="2">Belongs to the outer membrane factor (OMF) (TC 1.B.17) family.</text>
</comment>
<evidence type="ECO:0000256" key="7">
    <source>
        <dbReference type="ARBA" id="ARBA00023237"/>
    </source>
</evidence>
<keyword evidence="9" id="KW-0732">Signal</keyword>
<evidence type="ECO:0000256" key="6">
    <source>
        <dbReference type="ARBA" id="ARBA00023136"/>
    </source>
</evidence>
<evidence type="ECO:0000256" key="8">
    <source>
        <dbReference type="SAM" id="Coils"/>
    </source>
</evidence>
<evidence type="ECO:0000256" key="2">
    <source>
        <dbReference type="ARBA" id="ARBA00007613"/>
    </source>
</evidence>
<gene>
    <name evidence="10" type="ORF">VSR74_08730</name>
</gene>
<accession>A0ABV0HK06</accession>
<feature type="signal peptide" evidence="9">
    <location>
        <begin position="1"/>
        <end position="22"/>
    </location>
</feature>
<dbReference type="PANTHER" id="PTHR30026">
    <property type="entry name" value="OUTER MEMBRANE PROTEIN TOLC"/>
    <property type="match status" value="1"/>
</dbReference>
<keyword evidence="6" id="KW-0472">Membrane</keyword>
<reference evidence="10 11" key="1">
    <citation type="submission" date="2024-01" db="EMBL/GenBank/DDBJ databases">
        <title>Pseudocitrobacter sp. Endophytic strain Cyp-38L.</title>
        <authorList>
            <person name="Amer M.A."/>
            <person name="Hamed S.M."/>
        </authorList>
    </citation>
    <scope>NUCLEOTIDE SEQUENCE [LARGE SCALE GENOMIC DNA]</scope>
    <source>
        <strain evidence="10 11">Cyp38S</strain>
    </source>
</reference>
<keyword evidence="3" id="KW-0813">Transport</keyword>
<evidence type="ECO:0000256" key="1">
    <source>
        <dbReference type="ARBA" id="ARBA00004442"/>
    </source>
</evidence>
<evidence type="ECO:0000313" key="10">
    <source>
        <dbReference type="EMBL" id="MEO3989899.1"/>
    </source>
</evidence>
<dbReference type="RefSeq" id="WP_347794304.1">
    <property type="nucleotide sequence ID" value="NZ_JAYMYY010000001.1"/>
</dbReference>
<organism evidence="10 11">
    <name type="scientific">Pseudocitrobacter cyperus</name>
    <dbReference type="NCBI Taxonomy" id="3112843"/>
    <lineage>
        <taxon>Bacteria</taxon>
        <taxon>Pseudomonadati</taxon>
        <taxon>Pseudomonadota</taxon>
        <taxon>Gammaproteobacteria</taxon>
        <taxon>Enterobacterales</taxon>
        <taxon>Enterobacteriaceae</taxon>
        <taxon>Pseudocitrobacter</taxon>
    </lineage>
</organism>
<sequence>MKRTCIAISLLVNALNIAHSYALNIEESVLAANSFDPEMNAARNEHDADNEKRNQGFAGLLPTVSLNGSWSKTDQPDASYAAGVTRHSATVNLTQPVFDLAKYAAWKKGDAIADLADAKLLQAQQKLIKSTIVAWTDVVYRRELLNSKKQVLQLYQQKLNQAKAQLSLGESTRLDVSDAQARFDKAQADIVNAESDLNDAALVFISLTGHDASEINEATLSCIPSLRTTPREQLQAAMMKDNLDIRAAQFSVRQSDADVLTATSAHLPVVNLQAGYGTNWSRAEDSNELDELFGTTNKTRDTMVSLNVSIPLFSGGGAVSQSIEAAKRRSQSKDLLALAQLRAKQSLNGSLNALKSGFTRLAASERLLHSAHERLDSTRYGREIGMRTLIDELDSLNEYASALSEKSEAQFALIRAHTELDATLGELDMSALKKYRCAQ</sequence>
<proteinExistence type="inferred from homology"/>
<keyword evidence="4" id="KW-1134">Transmembrane beta strand</keyword>
<dbReference type="InterPro" id="IPR051906">
    <property type="entry name" value="TolC-like"/>
</dbReference>
<evidence type="ECO:0000256" key="5">
    <source>
        <dbReference type="ARBA" id="ARBA00022692"/>
    </source>
</evidence>
<evidence type="ECO:0000256" key="3">
    <source>
        <dbReference type="ARBA" id="ARBA00022448"/>
    </source>
</evidence>